<reference evidence="2 3" key="1">
    <citation type="submission" date="2020-08" db="EMBL/GenBank/DDBJ databases">
        <authorList>
            <person name="Hejnol A."/>
        </authorList>
    </citation>
    <scope>NUCLEOTIDE SEQUENCE [LARGE SCALE GENOMIC DNA]</scope>
</reference>
<dbReference type="EMBL" id="CAJFCJ010000006">
    <property type="protein sequence ID" value="CAD5115549.1"/>
    <property type="molecule type" value="Genomic_DNA"/>
</dbReference>
<dbReference type="Proteomes" id="UP000549394">
    <property type="component" value="Unassembled WGS sequence"/>
</dbReference>
<feature type="coiled-coil region" evidence="1">
    <location>
        <begin position="102"/>
        <end position="192"/>
    </location>
</feature>
<keyword evidence="1" id="KW-0175">Coiled coil</keyword>
<organism evidence="2 3">
    <name type="scientific">Dimorphilus gyrociliatus</name>
    <dbReference type="NCBI Taxonomy" id="2664684"/>
    <lineage>
        <taxon>Eukaryota</taxon>
        <taxon>Metazoa</taxon>
        <taxon>Spiralia</taxon>
        <taxon>Lophotrochozoa</taxon>
        <taxon>Annelida</taxon>
        <taxon>Polychaeta</taxon>
        <taxon>Polychaeta incertae sedis</taxon>
        <taxon>Dinophilidae</taxon>
        <taxon>Dimorphilus</taxon>
    </lineage>
</organism>
<keyword evidence="3" id="KW-1185">Reference proteome</keyword>
<gene>
    <name evidence="2" type="ORF">DGYR_LOCUS4279</name>
</gene>
<evidence type="ECO:0000256" key="1">
    <source>
        <dbReference type="SAM" id="Coils"/>
    </source>
</evidence>
<evidence type="ECO:0000313" key="3">
    <source>
        <dbReference type="Proteomes" id="UP000549394"/>
    </source>
</evidence>
<comment type="caution">
    <text evidence="2">The sequence shown here is derived from an EMBL/GenBank/DDBJ whole genome shotgun (WGS) entry which is preliminary data.</text>
</comment>
<name>A0A7I8VJV7_9ANNE</name>
<proteinExistence type="predicted"/>
<accession>A0A7I8VJV7</accession>
<evidence type="ECO:0000313" key="2">
    <source>
        <dbReference type="EMBL" id="CAD5115549.1"/>
    </source>
</evidence>
<protein>
    <submittedName>
        <fullName evidence="2">Uncharacterized protein</fullName>
    </submittedName>
</protein>
<dbReference type="AlphaFoldDB" id="A0A7I8VJV7"/>
<sequence>MDTDGKLLLQKDTKIIKQSIKDLFAEIRFDVKDEDHPPSEYYRPPDLDATLEKTLDLKLKTAVDDRSFWMNKYDQLLTQVIQNQAFINDCESQCVHFVNKMEERAGRLLVDLQQKLESAEVNCQKLQEQNSNFEINEKKMNDRLKKLESEKIDEKQKYYEEMRKRLQQDEKFEHLEKELVRCKRDNQILEQIVKLSEVKFQYLEKNEHPPDFKRHLSQDDVNACRSIISMLQSENEDAESVQSSPFNSTENVQNLTIYKTDDESEGEEYENRRCSFSDKRVSQAGTFRTYSLTEKERATSSVDALRVRRNGVLLCEEDVSKFAANNKTKKGLFSKSHSKE</sequence>